<comment type="catalytic activity">
    <reaction evidence="5">
        <text>hydrogencarbonate + H(+) = CO2 + H2O</text>
        <dbReference type="Rhea" id="RHEA:10748"/>
        <dbReference type="ChEBI" id="CHEBI:15377"/>
        <dbReference type="ChEBI" id="CHEBI:15378"/>
        <dbReference type="ChEBI" id="CHEBI:16526"/>
        <dbReference type="ChEBI" id="CHEBI:17544"/>
        <dbReference type="EC" id="4.2.1.1"/>
    </reaction>
</comment>
<evidence type="ECO:0000256" key="3">
    <source>
        <dbReference type="ARBA" id="ARBA00022833"/>
    </source>
</evidence>
<dbReference type="EC" id="4.2.1.1" evidence="5"/>
<dbReference type="Pfam" id="PF00484">
    <property type="entry name" value="Pro_CA"/>
    <property type="match status" value="1"/>
</dbReference>
<dbReference type="InterPro" id="IPR036874">
    <property type="entry name" value="Carbonic_anhydrase_sf"/>
</dbReference>
<dbReference type="Proteomes" id="UP000053599">
    <property type="component" value="Unassembled WGS sequence"/>
</dbReference>
<comment type="function">
    <text evidence="5">Reversible hydration of carbon dioxide.</text>
</comment>
<organism evidence="6 7">
    <name type="scientific">Exophiala sideris</name>
    <dbReference type="NCBI Taxonomy" id="1016849"/>
    <lineage>
        <taxon>Eukaryota</taxon>
        <taxon>Fungi</taxon>
        <taxon>Dikarya</taxon>
        <taxon>Ascomycota</taxon>
        <taxon>Pezizomycotina</taxon>
        <taxon>Eurotiomycetes</taxon>
        <taxon>Chaetothyriomycetidae</taxon>
        <taxon>Chaetothyriales</taxon>
        <taxon>Herpotrichiellaceae</taxon>
        <taxon>Exophiala</taxon>
    </lineage>
</organism>
<dbReference type="GO" id="GO:0008270">
    <property type="term" value="F:zinc ion binding"/>
    <property type="evidence" value="ECO:0007669"/>
    <property type="project" value="UniProtKB-UniRule"/>
</dbReference>
<dbReference type="PANTHER" id="PTHR43175">
    <property type="entry name" value="CARBONIC ANHYDRASE"/>
    <property type="match status" value="1"/>
</dbReference>
<evidence type="ECO:0000256" key="1">
    <source>
        <dbReference type="ARBA" id="ARBA00006217"/>
    </source>
</evidence>
<keyword evidence="3 4" id="KW-0862">Zinc</keyword>
<evidence type="ECO:0000313" key="7">
    <source>
        <dbReference type="Proteomes" id="UP000053599"/>
    </source>
</evidence>
<dbReference type="AlphaFoldDB" id="A0A0D1YS74"/>
<feature type="binding site" evidence="4">
    <location>
        <position position="108"/>
    </location>
    <ligand>
        <name>Zn(2+)</name>
        <dbReference type="ChEBI" id="CHEBI:29105"/>
    </ligand>
</feature>
<dbReference type="Gene3D" id="3.40.1050.10">
    <property type="entry name" value="Carbonic anhydrase"/>
    <property type="match status" value="1"/>
</dbReference>
<evidence type="ECO:0000256" key="4">
    <source>
        <dbReference type="PIRSR" id="PIRSR601765-1"/>
    </source>
</evidence>
<reference evidence="6 7" key="1">
    <citation type="submission" date="2015-01" db="EMBL/GenBank/DDBJ databases">
        <title>The Genome Sequence of Exophiala sideris CBS121828.</title>
        <authorList>
            <consortium name="The Broad Institute Genomics Platform"/>
            <person name="Cuomo C."/>
            <person name="de Hoog S."/>
            <person name="Gorbushina A."/>
            <person name="Stielow B."/>
            <person name="Teixiera M."/>
            <person name="Abouelleil A."/>
            <person name="Chapman S.B."/>
            <person name="Priest M."/>
            <person name="Young S.K."/>
            <person name="Wortman J."/>
            <person name="Nusbaum C."/>
            <person name="Birren B."/>
        </authorList>
    </citation>
    <scope>NUCLEOTIDE SEQUENCE [LARGE SCALE GENOMIC DNA]</scope>
    <source>
        <strain evidence="6 7">CBS 121828</strain>
    </source>
</reference>
<protein>
    <recommendedName>
        <fullName evidence="5">Carbonic anhydrase</fullName>
        <ecNumber evidence="5">4.2.1.1</ecNumber>
    </recommendedName>
    <alternativeName>
        <fullName evidence="5">Carbonate dehydratase</fullName>
    </alternativeName>
</protein>
<comment type="cofactor">
    <cofactor evidence="4">
        <name>Zn(2+)</name>
        <dbReference type="ChEBI" id="CHEBI:29105"/>
    </cofactor>
    <text evidence="4">Binds 1 zinc ion per subunit.</text>
</comment>
<feature type="binding site" evidence="4">
    <location>
        <position position="53"/>
    </location>
    <ligand>
        <name>Zn(2+)</name>
        <dbReference type="ChEBI" id="CHEBI:29105"/>
    </ligand>
</feature>
<dbReference type="STRING" id="1016849.A0A0D1YS74"/>
<accession>A0A0D1YS74</accession>
<evidence type="ECO:0000313" key="6">
    <source>
        <dbReference type="EMBL" id="KIV77803.1"/>
    </source>
</evidence>
<name>A0A0D1YS74_9EURO</name>
<dbReference type="HOGENOM" id="CLU_084253_4_1_1"/>
<sequence length="198" mass="22208">MTSRPEMATPSIEDIIERNKQYAETVYQPRPTLLALCNNDMKRYGPHLLVVACLDYRCNPYNVLGLKPYECAVIRNVSGRFHTAAAEIAALDTAFHLERIIILHHSNCGATHITKQDVLDKVRQDRPDFDAVGGIQLAGLEVRLPVREDNPIALREDLKAAKMCGFIRKELLNSVVGLYLDVDSGMVERIHPATVNML</sequence>
<gene>
    <name evidence="6" type="ORF">PV11_09583</name>
</gene>
<proteinExistence type="inferred from homology"/>
<dbReference type="EMBL" id="KN846954">
    <property type="protein sequence ID" value="KIV77803.1"/>
    <property type="molecule type" value="Genomic_DNA"/>
</dbReference>
<dbReference type="SMART" id="SM00947">
    <property type="entry name" value="Pro_CA"/>
    <property type="match status" value="1"/>
</dbReference>
<dbReference type="SUPFAM" id="SSF53056">
    <property type="entry name" value="beta-carbonic anhydrase, cab"/>
    <property type="match status" value="1"/>
</dbReference>
<keyword evidence="2 4" id="KW-0479">Metal-binding</keyword>
<feature type="binding site" evidence="4">
    <location>
        <position position="55"/>
    </location>
    <ligand>
        <name>Zn(2+)</name>
        <dbReference type="ChEBI" id="CHEBI:29105"/>
    </ligand>
</feature>
<evidence type="ECO:0000256" key="2">
    <source>
        <dbReference type="ARBA" id="ARBA00022723"/>
    </source>
</evidence>
<evidence type="ECO:0000256" key="5">
    <source>
        <dbReference type="RuleBase" id="RU003956"/>
    </source>
</evidence>
<feature type="binding site" evidence="4">
    <location>
        <position position="105"/>
    </location>
    <ligand>
        <name>Zn(2+)</name>
        <dbReference type="ChEBI" id="CHEBI:29105"/>
    </ligand>
</feature>
<dbReference type="InterPro" id="IPR001765">
    <property type="entry name" value="Carbonic_anhydrase"/>
</dbReference>
<dbReference type="OrthoDB" id="10248475at2759"/>
<comment type="similarity">
    <text evidence="1 5">Belongs to the beta-class carbonic anhydrase family.</text>
</comment>
<keyword evidence="5" id="KW-0456">Lyase</keyword>
<dbReference type="GO" id="GO:0004089">
    <property type="term" value="F:carbonate dehydratase activity"/>
    <property type="evidence" value="ECO:0007669"/>
    <property type="project" value="UniProtKB-UniRule"/>
</dbReference>
<dbReference type="PANTHER" id="PTHR43175:SF3">
    <property type="entry name" value="CARBON DISULFIDE HYDROLASE"/>
    <property type="match status" value="1"/>
</dbReference>